<keyword evidence="1" id="KW-1133">Transmembrane helix</keyword>
<accession>A0A1L8CP27</accession>
<keyword evidence="1" id="KW-0472">Membrane</keyword>
<name>A0A1L8CP27_9PROT</name>
<dbReference type="Proteomes" id="UP000231632">
    <property type="component" value="Unassembled WGS sequence"/>
</dbReference>
<dbReference type="AlphaFoldDB" id="A0A1L8CP27"/>
<evidence type="ECO:0000313" key="3">
    <source>
        <dbReference type="Proteomes" id="UP000231632"/>
    </source>
</evidence>
<evidence type="ECO:0000313" key="2">
    <source>
        <dbReference type="EMBL" id="GAV20676.1"/>
    </source>
</evidence>
<evidence type="ECO:0008006" key="4">
    <source>
        <dbReference type="Google" id="ProtNLM"/>
    </source>
</evidence>
<proteinExistence type="predicted"/>
<keyword evidence="1" id="KW-0812">Transmembrane</keyword>
<protein>
    <recommendedName>
        <fullName evidence="4">MetA-pathway of phenol degradation</fullName>
    </recommendedName>
</protein>
<dbReference type="EMBL" id="BDFD01000013">
    <property type="protein sequence ID" value="GAV20676.1"/>
    <property type="molecule type" value="Genomic_DNA"/>
</dbReference>
<keyword evidence="3" id="KW-1185">Reference proteome</keyword>
<dbReference type="STRING" id="1921010.MMIC_P1648"/>
<organism evidence="2 3">
    <name type="scientific">Mariprofundus micogutta</name>
    <dbReference type="NCBI Taxonomy" id="1921010"/>
    <lineage>
        <taxon>Bacteria</taxon>
        <taxon>Pseudomonadati</taxon>
        <taxon>Pseudomonadota</taxon>
        <taxon>Candidatius Mariprofundia</taxon>
        <taxon>Mariprofundales</taxon>
        <taxon>Mariprofundaceae</taxon>
        <taxon>Mariprofundus</taxon>
    </lineage>
</organism>
<sequence>MILAWLMVLATGLLIFAGIATAGPITFNSALPVSEGVGILRSQVKLVSKTGDATALNRNLTVTAIPLVLAYGVSSKLALFGMLPYVNKRMDITMGTMRIRRRAQGLGDGKLFARYTAYQVDHPGDTLRIAPFMGLKAPTGRHDKRDAFGRLPRPLQSGSGSWDPFAGIAITRQTLDWEFDTAVSYRVNTNASDFEFGDEARLDASFQYRVLPRSLDTEGVPAFVYAVLESNLVWNGKDRLAGATDFNSGGTTWNLVPGLQYVTGRYVLETAVQIPMVQRLNGTSLEIDWVWTAGFRWNF</sequence>
<dbReference type="RefSeq" id="WP_072659975.1">
    <property type="nucleotide sequence ID" value="NZ_BDFD01000013.1"/>
</dbReference>
<feature type="transmembrane region" description="Helical" evidence="1">
    <location>
        <begin position="64"/>
        <end position="86"/>
    </location>
</feature>
<reference evidence="2 3" key="1">
    <citation type="journal article" date="2017" name="Arch. Microbiol.">
        <title>Mariprofundus micogutta sp. nov., a novel iron-oxidizing zetaproteobacterium isolated from a deep-sea hydrothermal field at the Bayonnaise knoll of the Izu-Ogasawara arc, and a description of Mariprofundales ord. nov. and Zetaproteobacteria classis nov.</title>
        <authorList>
            <person name="Makita H."/>
            <person name="Tanaka E."/>
            <person name="Mitsunobu S."/>
            <person name="Miyazaki M."/>
            <person name="Nunoura T."/>
            <person name="Uematsu K."/>
            <person name="Takaki Y."/>
            <person name="Nishi S."/>
            <person name="Shimamura S."/>
            <person name="Takai K."/>
        </authorList>
    </citation>
    <scope>NUCLEOTIDE SEQUENCE [LARGE SCALE GENOMIC DNA]</scope>
    <source>
        <strain evidence="2 3">ET2</strain>
    </source>
</reference>
<comment type="caution">
    <text evidence="2">The sequence shown here is derived from an EMBL/GenBank/DDBJ whole genome shotgun (WGS) entry which is preliminary data.</text>
</comment>
<evidence type="ECO:0000256" key="1">
    <source>
        <dbReference type="SAM" id="Phobius"/>
    </source>
</evidence>
<gene>
    <name evidence="2" type="ORF">MMIC_P1648</name>
</gene>
<dbReference type="OrthoDB" id="5450709at2"/>